<reference evidence="1 2" key="1">
    <citation type="journal article" date="2014" name="Genome Announc.">
        <title>Draft Genome Sequences of Two Isolates of the Roseobacter Group, Sulfitobacter sp. Strains 3SOLIMAR09 and 1FIGIMAR09, from Harbors of Mallorca Island (Mediterranean Sea).</title>
        <authorList>
            <person name="Mas-Llado M."/>
            <person name="Pina-Villalonga J.M."/>
            <person name="Brunet-Galmes I."/>
            <person name="Nogales B."/>
            <person name="Bosch R."/>
        </authorList>
    </citation>
    <scope>NUCLEOTIDE SEQUENCE [LARGE SCALE GENOMIC DNA]</scope>
    <source>
        <strain evidence="1 2">1FIGIMAR09</strain>
    </source>
</reference>
<keyword evidence="2" id="KW-1185">Reference proteome</keyword>
<evidence type="ECO:0000313" key="1">
    <source>
        <dbReference type="EMBL" id="KAJ03297.1"/>
    </source>
</evidence>
<dbReference type="Proteomes" id="UP000027337">
    <property type="component" value="Unassembled WGS sequence"/>
</dbReference>
<dbReference type="STRING" id="83219.PM02_09355"/>
<dbReference type="EMBL" id="JEMU01000007">
    <property type="protein sequence ID" value="KAJ03297.1"/>
    <property type="molecule type" value="Genomic_DNA"/>
</dbReference>
<dbReference type="eggNOG" id="ENOG503476P">
    <property type="taxonomic scope" value="Bacteria"/>
</dbReference>
<organism evidence="1 2">
    <name type="scientific">Sulfitobacter mediterraneus</name>
    <dbReference type="NCBI Taxonomy" id="83219"/>
    <lineage>
        <taxon>Bacteria</taxon>
        <taxon>Pseudomonadati</taxon>
        <taxon>Pseudomonadota</taxon>
        <taxon>Alphaproteobacteria</taxon>
        <taxon>Rhodobacterales</taxon>
        <taxon>Roseobacteraceae</taxon>
        <taxon>Sulfitobacter</taxon>
    </lineage>
</organism>
<protein>
    <submittedName>
        <fullName evidence="1">Uncharacterized protein</fullName>
    </submittedName>
</protein>
<evidence type="ECO:0000313" key="2">
    <source>
        <dbReference type="Proteomes" id="UP000027337"/>
    </source>
</evidence>
<proteinExistence type="predicted"/>
<accession>A0A061SR01</accession>
<sequence length="140" mass="15250">MVGAIVPTQTDAGFDDFIDGYFPLAVSISHLMQRRGLNFARLTLTHAPIMHIADLHPDAPVPLNITAGRAGMIDQMVLMVQAAGQTCRLQGHASWRWLDGSEAGRTLDPQTRLAEPAYLQGDAMRADEMPPFDGGVIQRV</sequence>
<comment type="caution">
    <text evidence="1">The sequence shown here is derived from an EMBL/GenBank/DDBJ whole genome shotgun (WGS) entry which is preliminary data.</text>
</comment>
<name>A0A061SR01_9RHOB</name>
<gene>
    <name evidence="1" type="ORF">PM02_09355</name>
</gene>
<dbReference type="AlphaFoldDB" id="A0A061SR01"/>